<keyword evidence="1" id="KW-0862">Zinc</keyword>
<evidence type="ECO:0000259" key="2">
    <source>
        <dbReference type="PROSITE" id="PS50157"/>
    </source>
</evidence>
<proteinExistence type="predicted"/>
<evidence type="ECO:0000313" key="3">
    <source>
        <dbReference type="EMBL" id="KAJ1360879.1"/>
    </source>
</evidence>
<organism evidence="3 4">
    <name type="scientific">Parelaphostrongylus tenuis</name>
    <name type="common">Meningeal worm</name>
    <dbReference type="NCBI Taxonomy" id="148309"/>
    <lineage>
        <taxon>Eukaryota</taxon>
        <taxon>Metazoa</taxon>
        <taxon>Ecdysozoa</taxon>
        <taxon>Nematoda</taxon>
        <taxon>Chromadorea</taxon>
        <taxon>Rhabditida</taxon>
        <taxon>Rhabditina</taxon>
        <taxon>Rhabditomorpha</taxon>
        <taxon>Strongyloidea</taxon>
        <taxon>Metastrongylidae</taxon>
        <taxon>Parelaphostrongylus</taxon>
    </lineage>
</organism>
<comment type="caution">
    <text evidence="3">The sequence shown here is derived from an EMBL/GenBank/DDBJ whole genome shotgun (WGS) entry which is preliminary data.</text>
</comment>
<dbReference type="AlphaFoldDB" id="A0AAD5QT83"/>
<dbReference type="GO" id="GO:0008270">
    <property type="term" value="F:zinc ion binding"/>
    <property type="evidence" value="ECO:0007669"/>
    <property type="project" value="UniProtKB-KW"/>
</dbReference>
<keyword evidence="1" id="KW-0479">Metal-binding</keyword>
<name>A0AAD5QT83_PARTN</name>
<evidence type="ECO:0000256" key="1">
    <source>
        <dbReference type="PROSITE-ProRule" id="PRU00042"/>
    </source>
</evidence>
<protein>
    <recommendedName>
        <fullName evidence="2">C2H2-type domain-containing protein</fullName>
    </recommendedName>
</protein>
<gene>
    <name evidence="3" type="ORF">KIN20_019977</name>
</gene>
<sequence>MDEDVDENDLVVCGAFLLNKLPTNLSSSEEKAKLSFGDSPIISIREKGPGSAPKQCQLCGRWITAKNARAHVATHLAIRRLRCTVCNQGFDRMNRASVHLKRFHSGHRTAKIESAMNDEQRKELDMLAQKCFPRKNRFAQSDEMN</sequence>
<dbReference type="Proteomes" id="UP001196413">
    <property type="component" value="Unassembled WGS sequence"/>
</dbReference>
<dbReference type="Gene3D" id="3.30.160.60">
    <property type="entry name" value="Classic Zinc Finger"/>
    <property type="match status" value="1"/>
</dbReference>
<dbReference type="PROSITE" id="PS00028">
    <property type="entry name" value="ZINC_FINGER_C2H2_1"/>
    <property type="match status" value="1"/>
</dbReference>
<accession>A0AAD5QT83</accession>
<reference evidence="3" key="1">
    <citation type="submission" date="2021-06" db="EMBL/GenBank/DDBJ databases">
        <title>Parelaphostrongylus tenuis whole genome reference sequence.</title>
        <authorList>
            <person name="Garwood T.J."/>
            <person name="Larsen P.A."/>
            <person name="Fountain-Jones N.M."/>
            <person name="Garbe J.R."/>
            <person name="Macchietto M.G."/>
            <person name="Kania S.A."/>
            <person name="Gerhold R.W."/>
            <person name="Richards J.E."/>
            <person name="Wolf T.M."/>
        </authorList>
    </citation>
    <scope>NUCLEOTIDE SEQUENCE</scope>
    <source>
        <strain evidence="3">MNPRO001-30</strain>
        <tissue evidence="3">Meninges</tissue>
    </source>
</reference>
<dbReference type="InterPro" id="IPR013087">
    <property type="entry name" value="Znf_C2H2_type"/>
</dbReference>
<dbReference type="PROSITE" id="PS50157">
    <property type="entry name" value="ZINC_FINGER_C2H2_2"/>
    <property type="match status" value="1"/>
</dbReference>
<feature type="domain" description="C2H2-type" evidence="2">
    <location>
        <begin position="81"/>
        <end position="109"/>
    </location>
</feature>
<keyword evidence="4" id="KW-1185">Reference proteome</keyword>
<dbReference type="EMBL" id="JAHQIW010004012">
    <property type="protein sequence ID" value="KAJ1360879.1"/>
    <property type="molecule type" value="Genomic_DNA"/>
</dbReference>
<keyword evidence="1" id="KW-0863">Zinc-finger</keyword>
<evidence type="ECO:0000313" key="4">
    <source>
        <dbReference type="Proteomes" id="UP001196413"/>
    </source>
</evidence>